<dbReference type="Pfam" id="PF00550">
    <property type="entry name" value="PP-binding"/>
    <property type="match status" value="1"/>
</dbReference>
<dbReference type="InterPro" id="IPR009081">
    <property type="entry name" value="PP-bd_ACP"/>
</dbReference>
<reference evidence="4" key="1">
    <citation type="submission" date="2023-07" db="EMBL/GenBank/DDBJ databases">
        <title>30 novel species of actinomycetes from the DSMZ collection.</title>
        <authorList>
            <person name="Nouioui I."/>
        </authorList>
    </citation>
    <scope>NUCLEOTIDE SEQUENCE [LARGE SCALE GENOMIC DNA]</scope>
    <source>
        <strain evidence="4">DSM 42041</strain>
    </source>
</reference>
<evidence type="ECO:0000259" key="2">
    <source>
        <dbReference type="PROSITE" id="PS50075"/>
    </source>
</evidence>
<evidence type="ECO:0000313" key="3">
    <source>
        <dbReference type="EMBL" id="MDT0378442.1"/>
    </source>
</evidence>
<feature type="domain" description="Carrier" evidence="2">
    <location>
        <begin position="20"/>
        <end position="95"/>
    </location>
</feature>
<dbReference type="Gene3D" id="1.10.1200.10">
    <property type="entry name" value="ACP-like"/>
    <property type="match status" value="1"/>
</dbReference>
<dbReference type="EMBL" id="JAVREQ010000004">
    <property type="protein sequence ID" value="MDT0378442.1"/>
    <property type="molecule type" value="Genomic_DNA"/>
</dbReference>
<organism evidence="3 4">
    <name type="scientific">Streptomyces hazeniae</name>
    <dbReference type="NCBI Taxonomy" id="3075538"/>
    <lineage>
        <taxon>Bacteria</taxon>
        <taxon>Bacillati</taxon>
        <taxon>Actinomycetota</taxon>
        <taxon>Actinomycetes</taxon>
        <taxon>Kitasatosporales</taxon>
        <taxon>Streptomycetaceae</taxon>
        <taxon>Streptomyces</taxon>
    </lineage>
</organism>
<dbReference type="SUPFAM" id="SSF47336">
    <property type="entry name" value="ACP-like"/>
    <property type="match status" value="1"/>
</dbReference>
<gene>
    <name evidence="3" type="ORF">RM572_06570</name>
</gene>
<proteinExistence type="predicted"/>
<dbReference type="Proteomes" id="UP001183414">
    <property type="component" value="Unassembled WGS sequence"/>
</dbReference>
<keyword evidence="4" id="KW-1185">Reference proteome</keyword>
<protein>
    <submittedName>
        <fullName evidence="3">Acyl carrier protein</fullName>
    </submittedName>
</protein>
<feature type="compositionally biased region" description="Polar residues" evidence="1">
    <location>
        <begin position="1"/>
        <end position="12"/>
    </location>
</feature>
<dbReference type="InterPro" id="IPR036736">
    <property type="entry name" value="ACP-like_sf"/>
</dbReference>
<dbReference type="PROSITE" id="PS50075">
    <property type="entry name" value="CARRIER"/>
    <property type="match status" value="1"/>
</dbReference>
<dbReference type="RefSeq" id="WP_311672336.1">
    <property type="nucleotide sequence ID" value="NZ_JAVREQ010000004.1"/>
</dbReference>
<comment type="caution">
    <text evidence="3">The sequence shown here is derived from an EMBL/GenBank/DDBJ whole genome shotgun (WGS) entry which is preliminary data.</text>
</comment>
<sequence length="102" mass="10779">MPPEGTTHTTQAPAPDGRTAAAEQAVREIVAQLLDVDEDALGAQEPLDAVEGWDSVNALRLLVHLERDLGRPVDFERFSAAHTVRELAALVVDATPTGEGAA</sequence>
<evidence type="ECO:0000313" key="4">
    <source>
        <dbReference type="Proteomes" id="UP001183414"/>
    </source>
</evidence>
<accession>A0ABU2NPR0</accession>
<feature type="region of interest" description="Disordered" evidence="1">
    <location>
        <begin position="1"/>
        <end position="23"/>
    </location>
</feature>
<name>A0ABU2NPR0_9ACTN</name>
<evidence type="ECO:0000256" key="1">
    <source>
        <dbReference type="SAM" id="MobiDB-lite"/>
    </source>
</evidence>